<dbReference type="InterPro" id="IPR025202">
    <property type="entry name" value="PLD-like_dom"/>
</dbReference>
<gene>
    <name evidence="2" type="ORF">GLV81_06160</name>
</gene>
<dbReference type="Pfam" id="PF13091">
    <property type="entry name" value="PLDc_2"/>
    <property type="match status" value="1"/>
</dbReference>
<dbReference type="SUPFAM" id="SSF56024">
    <property type="entry name" value="Phospholipase D/nuclease"/>
    <property type="match status" value="1"/>
</dbReference>
<name>A0A6I6GJ86_9BACT</name>
<evidence type="ECO:0000313" key="3">
    <source>
        <dbReference type="Proteomes" id="UP000426027"/>
    </source>
</evidence>
<dbReference type="Proteomes" id="UP000426027">
    <property type="component" value="Chromosome"/>
</dbReference>
<dbReference type="Gene3D" id="3.30.870.10">
    <property type="entry name" value="Endonuclease Chain A"/>
    <property type="match status" value="1"/>
</dbReference>
<evidence type="ECO:0000313" key="2">
    <source>
        <dbReference type="EMBL" id="QGW27728.1"/>
    </source>
</evidence>
<organism evidence="2 3">
    <name type="scientific">Phnomibacter ginsenosidimutans</name>
    <dbReference type="NCBI Taxonomy" id="2676868"/>
    <lineage>
        <taxon>Bacteria</taxon>
        <taxon>Pseudomonadati</taxon>
        <taxon>Bacteroidota</taxon>
        <taxon>Chitinophagia</taxon>
        <taxon>Chitinophagales</taxon>
        <taxon>Chitinophagaceae</taxon>
        <taxon>Phnomibacter</taxon>
    </lineage>
</organism>
<proteinExistence type="predicted"/>
<keyword evidence="3" id="KW-1185">Reference proteome</keyword>
<accession>A0A6I6GJ86</accession>
<reference evidence="2 3" key="1">
    <citation type="submission" date="2019-11" db="EMBL/GenBank/DDBJ databases">
        <authorList>
            <person name="Im W.T."/>
        </authorList>
    </citation>
    <scope>NUCLEOTIDE SEQUENCE [LARGE SCALE GENOMIC DNA]</scope>
    <source>
        <strain evidence="2 3">SB-02</strain>
    </source>
</reference>
<evidence type="ECO:0000259" key="1">
    <source>
        <dbReference type="Pfam" id="PF13091"/>
    </source>
</evidence>
<sequence length="213" mass="24223">MIVEFIGHGIHEDDNETCGNYICSSIKNPVFTDITVFVAFIRKPGILELKPFIQQAISENRKITFFVGRNEFITSKEALELLLELGVSTYIYNSDIFIYHPKVYLFEGAKNRIITGSSNLTKTGLFYNVECSLLLDFSNQDSAGMKVLNQLKDYFSPLLDFSDPNLEFVTQAHIDKLFADGLIPTENFEYQVNYTVNPNGKETKKLSYLKLGN</sequence>
<dbReference type="RefSeq" id="WP_157477763.1">
    <property type="nucleotide sequence ID" value="NZ_CP046566.1"/>
</dbReference>
<dbReference type="KEGG" id="fls:GLV81_06160"/>
<protein>
    <recommendedName>
        <fullName evidence="1">Phospholipase D-like domain-containing protein</fullName>
    </recommendedName>
</protein>
<dbReference type="EMBL" id="CP046566">
    <property type="protein sequence ID" value="QGW27728.1"/>
    <property type="molecule type" value="Genomic_DNA"/>
</dbReference>
<dbReference type="AlphaFoldDB" id="A0A6I6GJ86"/>
<feature type="domain" description="Phospholipase D-like" evidence="1">
    <location>
        <begin position="76"/>
        <end position="155"/>
    </location>
</feature>